<evidence type="ECO:0000313" key="3">
    <source>
        <dbReference type="Proteomes" id="UP000750711"/>
    </source>
</evidence>
<protein>
    <submittedName>
        <fullName evidence="2">Uncharacterized protein</fullName>
    </submittedName>
</protein>
<dbReference type="AlphaFoldDB" id="A0A9P8LH40"/>
<evidence type="ECO:0000256" key="1">
    <source>
        <dbReference type="SAM" id="MobiDB-lite"/>
    </source>
</evidence>
<reference evidence="2" key="1">
    <citation type="submission" date="2021-03" db="EMBL/GenBank/DDBJ databases">
        <title>Comparative genomics and phylogenomic investigation of the class Geoglossomycetes provide insights into ecological specialization and systematics.</title>
        <authorList>
            <person name="Melie T."/>
            <person name="Pirro S."/>
            <person name="Miller A.N."/>
            <person name="Quandt A."/>
        </authorList>
    </citation>
    <scope>NUCLEOTIDE SEQUENCE</scope>
    <source>
        <strain evidence="2">CAQ_001_2017</strain>
    </source>
</reference>
<dbReference type="EMBL" id="JAGHQM010000098">
    <property type="protein sequence ID" value="KAH0565401.1"/>
    <property type="molecule type" value="Genomic_DNA"/>
</dbReference>
<feature type="region of interest" description="Disordered" evidence="1">
    <location>
        <begin position="27"/>
        <end position="56"/>
    </location>
</feature>
<proteinExistence type="predicted"/>
<accession>A0A9P8LH40</accession>
<evidence type="ECO:0000313" key="2">
    <source>
        <dbReference type="EMBL" id="KAH0565401.1"/>
    </source>
</evidence>
<dbReference type="Proteomes" id="UP000750711">
    <property type="component" value="Unassembled WGS sequence"/>
</dbReference>
<gene>
    <name evidence="2" type="ORF">GP486_001200</name>
</gene>
<name>A0A9P8LH40_9PEZI</name>
<organism evidence="2 3">
    <name type="scientific">Trichoglossum hirsutum</name>
    <dbReference type="NCBI Taxonomy" id="265104"/>
    <lineage>
        <taxon>Eukaryota</taxon>
        <taxon>Fungi</taxon>
        <taxon>Dikarya</taxon>
        <taxon>Ascomycota</taxon>
        <taxon>Pezizomycotina</taxon>
        <taxon>Geoglossomycetes</taxon>
        <taxon>Geoglossales</taxon>
        <taxon>Geoglossaceae</taxon>
        <taxon>Trichoglossum</taxon>
    </lineage>
</organism>
<keyword evidence="3" id="KW-1185">Reference proteome</keyword>
<sequence length="194" mass="21209">MSPYSTFVYHHPVTITPLVPTATEIPTAQMPPAQDTPQVYRYKPSYDHASPQPPPAQPTIQYQYAGQLLIPWNYANSGAAYAYQFAPFITPVPTAAPAAPTGAQGNPLIWQGATKSEVDSRNAAIAQATGSNQPTMLVPYKASPTQDWWVRELDGSWTLRNTNTIQEALQPGQWCYGDGGVPYFVRTEPAKKGN</sequence>
<comment type="caution">
    <text evidence="2">The sequence shown here is derived from an EMBL/GenBank/DDBJ whole genome shotgun (WGS) entry which is preliminary data.</text>
</comment>